<keyword evidence="2" id="KW-0732">Signal</keyword>
<evidence type="ECO:0000256" key="2">
    <source>
        <dbReference type="SAM" id="SignalP"/>
    </source>
</evidence>
<dbReference type="EMBL" id="WOTB01000026">
    <property type="protein sequence ID" value="NHN86122.1"/>
    <property type="molecule type" value="Genomic_DNA"/>
</dbReference>
<evidence type="ECO:0000313" key="3">
    <source>
        <dbReference type="EMBL" id="NHN86122.1"/>
    </source>
</evidence>
<organism evidence="3 4">
    <name type="scientific">Acetobacter musti</name>
    <dbReference type="NCBI Taxonomy" id="864732"/>
    <lineage>
        <taxon>Bacteria</taxon>
        <taxon>Pseudomonadati</taxon>
        <taxon>Pseudomonadota</taxon>
        <taxon>Alphaproteobacteria</taxon>
        <taxon>Acetobacterales</taxon>
        <taxon>Acetobacteraceae</taxon>
        <taxon>Acetobacter</taxon>
    </lineage>
</organism>
<dbReference type="RefSeq" id="WP_173584502.1">
    <property type="nucleotide sequence ID" value="NZ_WOTB01000026.1"/>
</dbReference>
<accession>A0ABX0JW97</accession>
<name>A0ABX0JW97_9PROT</name>
<feature type="compositionally biased region" description="Low complexity" evidence="1">
    <location>
        <begin position="70"/>
        <end position="79"/>
    </location>
</feature>
<reference evidence="3 4" key="1">
    <citation type="journal article" date="2020" name="Int. J. Syst. Evol. Microbiol.">
        <title>Novel acetic acid bacteria from cider fermentations: Acetobacter conturbans sp. nov. and Acetobacter fallax sp. nov.</title>
        <authorList>
            <person name="Sombolestani A.S."/>
            <person name="Cleenwerck I."/>
            <person name="Cnockaert M."/>
            <person name="Borremans W."/>
            <person name="Wieme A.D."/>
            <person name="De Vuyst L."/>
            <person name="Vandamme P."/>
        </authorList>
    </citation>
    <scope>NUCLEOTIDE SEQUENCE [LARGE SCALE GENOMIC DNA]</scope>
    <source>
        <strain evidence="3 4">LMG 30640</strain>
    </source>
</reference>
<feature type="region of interest" description="Disordered" evidence="1">
    <location>
        <begin position="26"/>
        <end position="95"/>
    </location>
</feature>
<sequence>MRSLFSKALLGATILIAAPALTISSAAPASAAHHHDHAKSKTGASKETGEATTDDLNAKSLAAAQQDKVPSMSPDAMPGMPAPPGMSMPTGKMPTVTAPTVSVPAAGTGVVAPAAPAAPTTTVPANAPTGD</sequence>
<feature type="signal peptide" evidence="2">
    <location>
        <begin position="1"/>
        <end position="31"/>
    </location>
</feature>
<evidence type="ECO:0000256" key="1">
    <source>
        <dbReference type="SAM" id="MobiDB-lite"/>
    </source>
</evidence>
<feature type="chain" id="PRO_5045735399" evidence="2">
    <location>
        <begin position="32"/>
        <end position="131"/>
    </location>
</feature>
<proteinExistence type="predicted"/>
<keyword evidence="4" id="KW-1185">Reference proteome</keyword>
<comment type="caution">
    <text evidence="3">The sequence shown here is derived from an EMBL/GenBank/DDBJ whole genome shotgun (WGS) entry which is preliminary data.</text>
</comment>
<gene>
    <name evidence="3" type="ORF">GOB93_15945</name>
</gene>
<evidence type="ECO:0000313" key="4">
    <source>
        <dbReference type="Proteomes" id="UP000635278"/>
    </source>
</evidence>
<protein>
    <submittedName>
        <fullName evidence="3">Uncharacterized protein</fullName>
    </submittedName>
</protein>
<dbReference type="Proteomes" id="UP000635278">
    <property type="component" value="Unassembled WGS sequence"/>
</dbReference>